<accession>A0AAD7M6S6</accession>
<feature type="compositionally biased region" description="Polar residues" evidence="1">
    <location>
        <begin position="67"/>
        <end position="84"/>
    </location>
</feature>
<proteinExistence type="predicted"/>
<gene>
    <name evidence="2" type="ORF">B0H17DRAFT_39698</name>
</gene>
<feature type="compositionally biased region" description="Low complexity" evidence="1">
    <location>
        <begin position="123"/>
        <end position="134"/>
    </location>
</feature>
<evidence type="ECO:0000313" key="3">
    <source>
        <dbReference type="Proteomes" id="UP001221757"/>
    </source>
</evidence>
<feature type="compositionally biased region" description="Basic and acidic residues" evidence="1">
    <location>
        <begin position="141"/>
        <end position="151"/>
    </location>
</feature>
<comment type="caution">
    <text evidence="2">The sequence shown here is derived from an EMBL/GenBank/DDBJ whole genome shotgun (WGS) entry which is preliminary data.</text>
</comment>
<protein>
    <submittedName>
        <fullName evidence="2">Uncharacterized protein</fullName>
    </submittedName>
</protein>
<sequence length="151" mass="16514">MSWTVPCNATYLPTYRVSSEMIDGSCRCQPTAIMTSIMRLSTLFSNFLSLREPGTYAHPMPTAAHPNLSSSQIPTAARGSTSPPTYVLPAPHTPNHSLRSVSVSYFHTRAQATTRTGLVKPFSSSSSTQLTLQPTPRPPTRHRDPSRTVNI</sequence>
<evidence type="ECO:0000313" key="2">
    <source>
        <dbReference type="EMBL" id="KAJ7703971.1"/>
    </source>
</evidence>
<dbReference type="EMBL" id="JARKIE010000011">
    <property type="protein sequence ID" value="KAJ7703971.1"/>
    <property type="molecule type" value="Genomic_DNA"/>
</dbReference>
<evidence type="ECO:0000256" key="1">
    <source>
        <dbReference type="SAM" id="MobiDB-lite"/>
    </source>
</evidence>
<feature type="region of interest" description="Disordered" evidence="1">
    <location>
        <begin position="116"/>
        <end position="151"/>
    </location>
</feature>
<organism evidence="2 3">
    <name type="scientific">Mycena rosella</name>
    <name type="common">Pink bonnet</name>
    <name type="synonym">Agaricus rosellus</name>
    <dbReference type="NCBI Taxonomy" id="1033263"/>
    <lineage>
        <taxon>Eukaryota</taxon>
        <taxon>Fungi</taxon>
        <taxon>Dikarya</taxon>
        <taxon>Basidiomycota</taxon>
        <taxon>Agaricomycotina</taxon>
        <taxon>Agaricomycetes</taxon>
        <taxon>Agaricomycetidae</taxon>
        <taxon>Agaricales</taxon>
        <taxon>Marasmiineae</taxon>
        <taxon>Mycenaceae</taxon>
        <taxon>Mycena</taxon>
    </lineage>
</organism>
<feature type="region of interest" description="Disordered" evidence="1">
    <location>
        <begin position="63"/>
        <end position="86"/>
    </location>
</feature>
<keyword evidence="3" id="KW-1185">Reference proteome</keyword>
<reference evidence="2" key="1">
    <citation type="submission" date="2023-03" db="EMBL/GenBank/DDBJ databases">
        <title>Massive genome expansion in bonnet fungi (Mycena s.s.) driven by repeated elements and novel gene families across ecological guilds.</title>
        <authorList>
            <consortium name="Lawrence Berkeley National Laboratory"/>
            <person name="Harder C.B."/>
            <person name="Miyauchi S."/>
            <person name="Viragh M."/>
            <person name="Kuo A."/>
            <person name="Thoen E."/>
            <person name="Andreopoulos B."/>
            <person name="Lu D."/>
            <person name="Skrede I."/>
            <person name="Drula E."/>
            <person name="Henrissat B."/>
            <person name="Morin E."/>
            <person name="Kohler A."/>
            <person name="Barry K."/>
            <person name="LaButti K."/>
            <person name="Morin E."/>
            <person name="Salamov A."/>
            <person name="Lipzen A."/>
            <person name="Mereny Z."/>
            <person name="Hegedus B."/>
            <person name="Baldrian P."/>
            <person name="Stursova M."/>
            <person name="Weitz H."/>
            <person name="Taylor A."/>
            <person name="Grigoriev I.V."/>
            <person name="Nagy L.G."/>
            <person name="Martin F."/>
            <person name="Kauserud H."/>
        </authorList>
    </citation>
    <scope>NUCLEOTIDE SEQUENCE</scope>
    <source>
        <strain evidence="2">CBHHK067</strain>
    </source>
</reference>
<name>A0AAD7M6S6_MYCRO</name>
<dbReference type="Proteomes" id="UP001221757">
    <property type="component" value="Unassembled WGS sequence"/>
</dbReference>
<dbReference type="AlphaFoldDB" id="A0AAD7M6S6"/>